<keyword evidence="3" id="KW-0964">Secreted</keyword>
<keyword evidence="5" id="KW-0732">Signal</keyword>
<comment type="subcellular location">
    <subcellularLocation>
        <location evidence="1">Secreted</location>
    </subcellularLocation>
</comment>
<dbReference type="RefSeq" id="XP_013914251.1">
    <property type="nucleotide sequence ID" value="XM_014058776.1"/>
</dbReference>
<evidence type="ECO:0000256" key="3">
    <source>
        <dbReference type="ARBA" id="ARBA00022525"/>
    </source>
</evidence>
<dbReference type="PANTHER" id="PTHR10500:SF7">
    <property type="entry name" value="BETA-MICROSEMINOPROTEIN"/>
    <property type="match status" value="1"/>
</dbReference>
<dbReference type="GO" id="GO:0005576">
    <property type="term" value="C:extracellular region"/>
    <property type="evidence" value="ECO:0007669"/>
    <property type="project" value="UniProtKB-SubCell"/>
</dbReference>
<dbReference type="PROSITE" id="PS51257">
    <property type="entry name" value="PROKAR_LIPOPROTEIN"/>
    <property type="match status" value="1"/>
</dbReference>
<reference evidence="7" key="1">
    <citation type="submission" date="2025-08" db="UniProtKB">
        <authorList>
            <consortium name="RefSeq"/>
        </authorList>
    </citation>
    <scope>IDENTIFICATION</scope>
</reference>
<dbReference type="GeneID" id="106542909"/>
<evidence type="ECO:0000313" key="7">
    <source>
        <dbReference type="RefSeq" id="XP_013914251.1"/>
    </source>
</evidence>
<dbReference type="OrthoDB" id="6076852at2759"/>
<protein>
    <submittedName>
        <fullName evidence="7">Small serum protein 2-like</fullName>
    </submittedName>
</protein>
<keyword evidence="4" id="KW-1015">Disulfide bond</keyword>
<dbReference type="Gene3D" id="2.60.40.1900">
    <property type="entry name" value="Beta-microseminoprotein (PSP94) domain"/>
    <property type="match status" value="1"/>
</dbReference>
<gene>
    <name evidence="7" type="primary">LOC106542909</name>
</gene>
<comment type="similarity">
    <text evidence="2">Belongs to the beta-microseminoprotein family.</text>
</comment>
<dbReference type="InterPro" id="IPR008735">
    <property type="entry name" value="PSP94"/>
</dbReference>
<proteinExistence type="inferred from homology"/>
<dbReference type="KEGG" id="tsr:106542909"/>
<feature type="chain" id="PRO_5026893247" evidence="5">
    <location>
        <begin position="20"/>
        <end position="111"/>
    </location>
</feature>
<organism evidence="6 7">
    <name type="scientific">Thamnophis sirtalis</name>
    <dbReference type="NCBI Taxonomy" id="35019"/>
    <lineage>
        <taxon>Eukaryota</taxon>
        <taxon>Metazoa</taxon>
        <taxon>Chordata</taxon>
        <taxon>Craniata</taxon>
        <taxon>Vertebrata</taxon>
        <taxon>Euteleostomi</taxon>
        <taxon>Lepidosauria</taxon>
        <taxon>Squamata</taxon>
        <taxon>Bifurcata</taxon>
        <taxon>Unidentata</taxon>
        <taxon>Episquamata</taxon>
        <taxon>Toxicofera</taxon>
        <taxon>Serpentes</taxon>
        <taxon>Colubroidea</taxon>
        <taxon>Colubridae</taxon>
        <taxon>Natricinae</taxon>
        <taxon>Thamnophis</taxon>
    </lineage>
</organism>
<accession>A0A6I9XJQ5</accession>
<evidence type="ECO:0000256" key="4">
    <source>
        <dbReference type="ARBA" id="ARBA00023157"/>
    </source>
</evidence>
<name>A0A6I9XJQ5_9SAUR</name>
<evidence type="ECO:0000256" key="5">
    <source>
        <dbReference type="SAM" id="SignalP"/>
    </source>
</evidence>
<dbReference type="PANTHER" id="PTHR10500">
    <property type="entry name" value="BETA-MICROSEMINOPROTEIN"/>
    <property type="match status" value="1"/>
</dbReference>
<sequence length="111" mass="12204">MKVFFSLILFSLLLAACQGACMQGPLIPKSHAGKDLPPDTCVDVSDGKTHLIGSTWNTAHCLRCECDTDGWMCCHRYGGPINVLGCKTVVNPVTCEHEFYRLDDPSQRCDV</sequence>
<dbReference type="Proteomes" id="UP000504617">
    <property type="component" value="Unplaced"/>
</dbReference>
<feature type="signal peptide" evidence="5">
    <location>
        <begin position="1"/>
        <end position="19"/>
    </location>
</feature>
<evidence type="ECO:0000256" key="2">
    <source>
        <dbReference type="ARBA" id="ARBA00010352"/>
    </source>
</evidence>
<keyword evidence="6" id="KW-1185">Reference proteome</keyword>
<dbReference type="AlphaFoldDB" id="A0A6I9XJQ5"/>
<evidence type="ECO:0000313" key="6">
    <source>
        <dbReference type="Proteomes" id="UP000504617"/>
    </source>
</evidence>
<dbReference type="Pfam" id="PF05825">
    <property type="entry name" value="PSP94"/>
    <property type="match status" value="1"/>
</dbReference>
<evidence type="ECO:0000256" key="1">
    <source>
        <dbReference type="ARBA" id="ARBA00004613"/>
    </source>
</evidence>